<keyword evidence="2" id="KW-1185">Reference proteome</keyword>
<comment type="caution">
    <text evidence="1">The sequence shown here is derived from an EMBL/GenBank/DDBJ whole genome shotgun (WGS) entry which is preliminary data.</text>
</comment>
<protein>
    <submittedName>
        <fullName evidence="1">Uncharacterized protein</fullName>
    </submittedName>
</protein>
<name>A0A8J3CEV1_9PSEU</name>
<dbReference type="AlphaFoldDB" id="A0A8J3CEV1"/>
<accession>A0A8J3CEV1</accession>
<dbReference type="Proteomes" id="UP000637578">
    <property type="component" value="Unassembled WGS sequence"/>
</dbReference>
<reference evidence="1" key="1">
    <citation type="journal article" date="2014" name="Int. J. Syst. Evol. Microbiol.">
        <title>Complete genome sequence of Corynebacterium casei LMG S-19264T (=DSM 44701T), isolated from a smear-ripened cheese.</title>
        <authorList>
            <consortium name="US DOE Joint Genome Institute (JGI-PGF)"/>
            <person name="Walter F."/>
            <person name="Albersmeier A."/>
            <person name="Kalinowski J."/>
            <person name="Ruckert C."/>
        </authorList>
    </citation>
    <scope>NUCLEOTIDE SEQUENCE</scope>
    <source>
        <strain evidence="1">CGMCC 4.5737</strain>
    </source>
</reference>
<gene>
    <name evidence="1" type="ORF">GCM10012275_29200</name>
</gene>
<sequence length="59" mass="6579">MHDAPPGGIPTRGHPYLNTNTGQAYCLGRVGTRKHIPTMCARLRPEGKFPDFAARREME</sequence>
<evidence type="ECO:0000313" key="1">
    <source>
        <dbReference type="EMBL" id="GGM56283.1"/>
    </source>
</evidence>
<reference evidence="1" key="2">
    <citation type="submission" date="2020-09" db="EMBL/GenBank/DDBJ databases">
        <authorList>
            <person name="Sun Q."/>
            <person name="Zhou Y."/>
        </authorList>
    </citation>
    <scope>NUCLEOTIDE SEQUENCE</scope>
    <source>
        <strain evidence="1">CGMCC 4.5737</strain>
    </source>
</reference>
<dbReference type="EMBL" id="BMMK01000012">
    <property type="protein sequence ID" value="GGM56283.1"/>
    <property type="molecule type" value="Genomic_DNA"/>
</dbReference>
<organism evidence="1 2">
    <name type="scientific">Longimycelium tulufanense</name>
    <dbReference type="NCBI Taxonomy" id="907463"/>
    <lineage>
        <taxon>Bacteria</taxon>
        <taxon>Bacillati</taxon>
        <taxon>Actinomycetota</taxon>
        <taxon>Actinomycetes</taxon>
        <taxon>Pseudonocardiales</taxon>
        <taxon>Pseudonocardiaceae</taxon>
        <taxon>Longimycelium</taxon>
    </lineage>
</organism>
<evidence type="ECO:0000313" key="2">
    <source>
        <dbReference type="Proteomes" id="UP000637578"/>
    </source>
</evidence>
<proteinExistence type="predicted"/>